<dbReference type="PANTHER" id="PTHR42659:SF2">
    <property type="entry name" value="XANTHINE DEHYDROGENASE SUBUNIT C-RELATED"/>
    <property type="match status" value="1"/>
</dbReference>
<evidence type="ECO:0000313" key="6">
    <source>
        <dbReference type="Proteomes" id="UP000292445"/>
    </source>
</evidence>
<evidence type="ECO:0000313" key="5">
    <source>
        <dbReference type="EMBL" id="RZS77103.1"/>
    </source>
</evidence>
<evidence type="ECO:0000259" key="4">
    <source>
        <dbReference type="PROSITE" id="PS51387"/>
    </source>
</evidence>
<sequence>MKAAPFSYRRAATLDEALAAGGETSRFLAGGQSLVPMMNLRLTLADTMIDISGLAELRRSGREGDRVFIGAGVTHAMIEDGRIEDPSRGYLRHVAGGIAFRSVRNRGTLGGSLAHADPAADWPTALLALGAEAVVRGAGGERRLPLTQFQLGLMETALRPDEILVGVTVPVLSDLARWSYRKFCRKSGEFAHSIAAAVCDPRRELAEVVLGAAADKPCRLGRASALLADGARVDPQQLGQVVDEDVRDATGLAASSYEFHLHRTMVVRACAHLREQT</sequence>
<dbReference type="PANTHER" id="PTHR42659">
    <property type="entry name" value="XANTHINE DEHYDROGENASE SUBUNIT C-RELATED"/>
    <property type="match status" value="1"/>
</dbReference>
<name>A0A4Q7N6X4_9BURK</name>
<dbReference type="SUPFAM" id="SSF56176">
    <property type="entry name" value="FAD-binding/transporter-associated domain-like"/>
    <property type="match status" value="1"/>
</dbReference>
<dbReference type="Gene3D" id="3.30.465.10">
    <property type="match status" value="1"/>
</dbReference>
<dbReference type="InterPro" id="IPR016166">
    <property type="entry name" value="FAD-bd_PCMH"/>
</dbReference>
<evidence type="ECO:0000256" key="2">
    <source>
        <dbReference type="ARBA" id="ARBA00022827"/>
    </source>
</evidence>
<dbReference type="InterPro" id="IPR051312">
    <property type="entry name" value="Diverse_Substr_Oxidored"/>
</dbReference>
<dbReference type="EMBL" id="SGXC01000004">
    <property type="protein sequence ID" value="RZS77103.1"/>
    <property type="molecule type" value="Genomic_DNA"/>
</dbReference>
<dbReference type="GO" id="GO:0016491">
    <property type="term" value="F:oxidoreductase activity"/>
    <property type="evidence" value="ECO:0007669"/>
    <property type="project" value="UniProtKB-KW"/>
</dbReference>
<dbReference type="Pfam" id="PF00941">
    <property type="entry name" value="FAD_binding_5"/>
    <property type="match status" value="1"/>
</dbReference>
<dbReference type="OrthoDB" id="9793944at2"/>
<dbReference type="PROSITE" id="PS51387">
    <property type="entry name" value="FAD_PCMH"/>
    <property type="match status" value="1"/>
</dbReference>
<dbReference type="InterPro" id="IPR002346">
    <property type="entry name" value="Mopterin_DH_FAD-bd"/>
</dbReference>
<proteinExistence type="predicted"/>
<dbReference type="Proteomes" id="UP000292445">
    <property type="component" value="Unassembled WGS sequence"/>
</dbReference>
<keyword evidence="3" id="KW-0560">Oxidoreductase</keyword>
<dbReference type="SUPFAM" id="SSF55447">
    <property type="entry name" value="CO dehydrogenase flavoprotein C-terminal domain-like"/>
    <property type="match status" value="1"/>
</dbReference>
<keyword evidence="1" id="KW-0285">Flavoprotein</keyword>
<dbReference type="GO" id="GO:0071949">
    <property type="term" value="F:FAD binding"/>
    <property type="evidence" value="ECO:0007669"/>
    <property type="project" value="InterPro"/>
</dbReference>
<reference evidence="5 6" key="1">
    <citation type="submission" date="2019-02" db="EMBL/GenBank/DDBJ databases">
        <title>Genomic Encyclopedia of Type Strains, Phase IV (KMG-IV): sequencing the most valuable type-strain genomes for metagenomic binning, comparative biology and taxonomic classification.</title>
        <authorList>
            <person name="Goeker M."/>
        </authorList>
    </citation>
    <scope>NUCLEOTIDE SEQUENCE [LARGE SCALE GENOMIC DNA]</scope>
    <source>
        <strain evidence="5 6">K24</strain>
    </source>
</reference>
<dbReference type="InterPro" id="IPR016167">
    <property type="entry name" value="FAD-bd_PCMH_sub1"/>
</dbReference>
<organism evidence="5 6">
    <name type="scientific">Pigmentiphaga kullae</name>
    <dbReference type="NCBI Taxonomy" id="151784"/>
    <lineage>
        <taxon>Bacteria</taxon>
        <taxon>Pseudomonadati</taxon>
        <taxon>Pseudomonadota</taxon>
        <taxon>Betaproteobacteria</taxon>
        <taxon>Burkholderiales</taxon>
        <taxon>Alcaligenaceae</taxon>
        <taxon>Pigmentiphaga</taxon>
    </lineage>
</organism>
<keyword evidence="6" id="KW-1185">Reference proteome</keyword>
<dbReference type="InterPro" id="IPR016169">
    <property type="entry name" value="FAD-bd_PCMH_sub2"/>
</dbReference>
<feature type="domain" description="FAD-binding PCMH-type" evidence="4">
    <location>
        <begin position="1"/>
        <end position="174"/>
    </location>
</feature>
<evidence type="ECO:0000256" key="1">
    <source>
        <dbReference type="ARBA" id="ARBA00022630"/>
    </source>
</evidence>
<dbReference type="Gene3D" id="3.30.390.50">
    <property type="entry name" value="CO dehydrogenase flavoprotein, C-terminal domain"/>
    <property type="match status" value="1"/>
</dbReference>
<evidence type="ECO:0000256" key="3">
    <source>
        <dbReference type="ARBA" id="ARBA00023002"/>
    </source>
</evidence>
<dbReference type="InterPro" id="IPR036683">
    <property type="entry name" value="CO_DH_flav_C_dom_sf"/>
</dbReference>
<protein>
    <submittedName>
        <fullName evidence="5">Carbon-monoxide dehydrogenase medium subunit</fullName>
    </submittedName>
</protein>
<dbReference type="RefSeq" id="WP_130362152.1">
    <property type="nucleotide sequence ID" value="NZ_SGXC01000004.1"/>
</dbReference>
<dbReference type="InterPro" id="IPR036318">
    <property type="entry name" value="FAD-bd_PCMH-like_sf"/>
</dbReference>
<comment type="caution">
    <text evidence="5">The sequence shown here is derived from an EMBL/GenBank/DDBJ whole genome shotgun (WGS) entry which is preliminary data.</text>
</comment>
<dbReference type="AlphaFoldDB" id="A0A4Q7N6X4"/>
<dbReference type="Gene3D" id="3.30.43.10">
    <property type="entry name" value="Uridine Diphospho-n-acetylenolpyruvylglucosamine Reductase, domain 2"/>
    <property type="match status" value="1"/>
</dbReference>
<accession>A0A4Q7N6X4</accession>
<gene>
    <name evidence="5" type="ORF">EV675_5829</name>
</gene>
<keyword evidence="2" id="KW-0274">FAD</keyword>